<dbReference type="AlphaFoldDB" id="A0A0F9PA94"/>
<gene>
    <name evidence="1" type="ORF">LCGC14_0868060</name>
</gene>
<dbReference type="InterPro" id="IPR035093">
    <property type="entry name" value="RelE/ParE_toxin_dom_sf"/>
</dbReference>
<comment type="caution">
    <text evidence="1">The sequence shown here is derived from an EMBL/GenBank/DDBJ whole genome shotgun (WGS) entry which is preliminary data.</text>
</comment>
<accession>A0A0F9PA94</accession>
<name>A0A0F9PA94_9ZZZZ</name>
<sequence>MDVKWEVFFTRKADKQLNILPNRIYDIVLTLVRDIEIYGPVRVDWPNFGVLRRTGGYHCHLKKGRPTYVAFWVVIDGNVEVIYVGTHEKAPY</sequence>
<organism evidence="1">
    <name type="scientific">marine sediment metagenome</name>
    <dbReference type="NCBI Taxonomy" id="412755"/>
    <lineage>
        <taxon>unclassified sequences</taxon>
        <taxon>metagenomes</taxon>
        <taxon>ecological metagenomes</taxon>
    </lineage>
</organism>
<evidence type="ECO:0008006" key="2">
    <source>
        <dbReference type="Google" id="ProtNLM"/>
    </source>
</evidence>
<dbReference type="EMBL" id="LAZR01002668">
    <property type="protein sequence ID" value="KKN27084.1"/>
    <property type="molecule type" value="Genomic_DNA"/>
</dbReference>
<reference evidence="1" key="1">
    <citation type="journal article" date="2015" name="Nature">
        <title>Complex archaea that bridge the gap between prokaryotes and eukaryotes.</title>
        <authorList>
            <person name="Spang A."/>
            <person name="Saw J.H."/>
            <person name="Jorgensen S.L."/>
            <person name="Zaremba-Niedzwiedzka K."/>
            <person name="Martijn J."/>
            <person name="Lind A.E."/>
            <person name="van Eijk R."/>
            <person name="Schleper C."/>
            <person name="Guy L."/>
            <person name="Ettema T.J."/>
        </authorList>
    </citation>
    <scope>NUCLEOTIDE SEQUENCE</scope>
</reference>
<evidence type="ECO:0000313" key="1">
    <source>
        <dbReference type="EMBL" id="KKN27084.1"/>
    </source>
</evidence>
<dbReference type="SUPFAM" id="SSF143011">
    <property type="entry name" value="RelE-like"/>
    <property type="match status" value="1"/>
</dbReference>
<protein>
    <recommendedName>
        <fullName evidence="2">Cytotoxic translational repressor of toxin-antitoxin stability system</fullName>
    </recommendedName>
</protein>
<proteinExistence type="predicted"/>